<accession>A0A5B8Y7H5</accession>
<proteinExistence type="predicted"/>
<reference evidence="2 3" key="1">
    <citation type="submission" date="2019-06" db="EMBL/GenBank/DDBJ databases">
        <title>Persicimonas caeni gen. nov., sp. nov., a predatory bacterium isolated from solar saltern.</title>
        <authorList>
            <person name="Wang S."/>
        </authorList>
    </citation>
    <scope>NUCLEOTIDE SEQUENCE [LARGE SCALE GENOMIC DNA]</scope>
    <source>
        <strain evidence="2 3">YN101</strain>
    </source>
</reference>
<dbReference type="InterPro" id="IPR013332">
    <property type="entry name" value="KPR_N"/>
</dbReference>
<gene>
    <name evidence="2" type="ORF">FIV42_16810</name>
</gene>
<dbReference type="Gene3D" id="3.40.50.720">
    <property type="entry name" value="NAD(P)-binding Rossmann-like Domain"/>
    <property type="match status" value="1"/>
</dbReference>
<dbReference type="EMBL" id="CP041186">
    <property type="protein sequence ID" value="QDG52339.1"/>
    <property type="molecule type" value="Genomic_DNA"/>
</dbReference>
<protein>
    <submittedName>
        <fullName evidence="2">Ketopantoate reductase</fullName>
    </submittedName>
</protein>
<dbReference type="RefSeq" id="WP_141198811.1">
    <property type="nucleotide sequence ID" value="NZ_CP041186.1"/>
</dbReference>
<dbReference type="AlphaFoldDB" id="A0A4Y6PW43"/>
<feature type="domain" description="Ketopantoate reductase N-terminal" evidence="1">
    <location>
        <begin position="9"/>
        <end position="141"/>
    </location>
</feature>
<name>A0A4Y6PW43_PERCE</name>
<dbReference type="OrthoDB" id="4526421at2"/>
<accession>A0A4Y6PW43</accession>
<dbReference type="SUPFAM" id="SSF51735">
    <property type="entry name" value="NAD(P)-binding Rossmann-fold domains"/>
    <property type="match status" value="1"/>
</dbReference>
<evidence type="ECO:0000313" key="3">
    <source>
        <dbReference type="Proteomes" id="UP000315995"/>
    </source>
</evidence>
<evidence type="ECO:0000313" key="2">
    <source>
        <dbReference type="EMBL" id="QDG52339.1"/>
    </source>
</evidence>
<dbReference type="InterPro" id="IPR036291">
    <property type="entry name" value="NAD(P)-bd_dom_sf"/>
</dbReference>
<dbReference type="Proteomes" id="UP000315995">
    <property type="component" value="Chromosome"/>
</dbReference>
<sequence>MTESSNERILMVGAGAVGQAYGYHLHQGGADVAFLVKEKYREETEAGFVLHRHRMFRRPDTFGFADFDVYTDYDEVEKVEWDQVWLCMSSTALRGEWLEDLCGRLGDATLVSLQPGIADVHRVEEVYDPTKVVFGLITLIAYGAPLPGEALPEGVAYFLPPLTPIPFSGRPERAARVAHALARGGCRATVDPKTPQLAAFGAATMNPAIAGLEVAGWSLERFRKTPALEIATAAAKEALQVVGMYHFAKVPLSARTLRRPEILGPGLALAPPLMPFDLEVYLEYHFTKVGDQTRQILADYIALGEAQGNPTRALRVLRRLLEPSEE</sequence>
<organism evidence="2 3">
    <name type="scientific">Persicimonas caeni</name>
    <dbReference type="NCBI Taxonomy" id="2292766"/>
    <lineage>
        <taxon>Bacteria</taxon>
        <taxon>Deltaproteobacteria</taxon>
        <taxon>Bradymonadales</taxon>
        <taxon>Bradymonadaceae</taxon>
        <taxon>Persicimonas</taxon>
    </lineage>
</organism>
<evidence type="ECO:0000259" key="1">
    <source>
        <dbReference type="Pfam" id="PF02558"/>
    </source>
</evidence>
<keyword evidence="3" id="KW-1185">Reference proteome</keyword>
<dbReference type="Pfam" id="PF02558">
    <property type="entry name" value="ApbA"/>
    <property type="match status" value="1"/>
</dbReference>